<keyword evidence="3 8" id="KW-0812">Transmembrane</keyword>
<dbReference type="SUPFAM" id="SSF49452">
    <property type="entry name" value="Starch-binding domain-like"/>
    <property type="match status" value="1"/>
</dbReference>
<evidence type="ECO:0000256" key="3">
    <source>
        <dbReference type="ARBA" id="ARBA00022692"/>
    </source>
</evidence>
<comment type="similarity">
    <text evidence="2">Belongs to the EMC7 family.</text>
</comment>
<proteinExistence type="inferred from homology"/>
<feature type="domain" description="ER membrane protein complex subunit 7 beta-sandwich" evidence="9">
    <location>
        <begin position="77"/>
        <end position="183"/>
    </location>
</feature>
<accession>A0A6G1SF13</accession>
<dbReference type="AlphaFoldDB" id="A0A6G1SF13"/>
<feature type="transmembrane region" description="Helical" evidence="8">
    <location>
        <begin position="175"/>
        <end position="194"/>
    </location>
</feature>
<sequence>MRSQIRAYILAFISIITIFSTFTVYCALDESSTNKEQQSGAPNKEKPQQSCDTKLNKITGNIFSLQHDDLTTLRMSLMNTRILVNYGQYVGYPREDGTFEIDNLPPDSYVVEVTHPRYIYEPMRVDITSKGRIRARRVNHIQPALVQTLDYPLKFKPRSLHNYFLPRETWRIMDLLLNPMVIMMVVPLGIIWLLPKMMNPQEVQSQRENMQMPEYNVPELSEMMASMFGQQKQQSSNEVAGSTSQPALTSGGTGAANRHGRNRRR</sequence>
<name>A0A6G1SF13_9ACAR</name>
<dbReference type="GO" id="GO:0030246">
    <property type="term" value="F:carbohydrate binding"/>
    <property type="evidence" value="ECO:0007669"/>
    <property type="project" value="InterPro"/>
</dbReference>
<evidence type="ECO:0000256" key="8">
    <source>
        <dbReference type="SAM" id="Phobius"/>
    </source>
</evidence>
<keyword evidence="6 8" id="KW-0472">Membrane</keyword>
<dbReference type="Pfam" id="PF09430">
    <property type="entry name" value="EMC7_beta-sandw"/>
    <property type="match status" value="1"/>
</dbReference>
<keyword evidence="5 8" id="KW-1133">Transmembrane helix</keyword>
<evidence type="ECO:0000313" key="10">
    <source>
        <dbReference type="EMBL" id="MDE48552.1"/>
    </source>
</evidence>
<protein>
    <submittedName>
        <fullName evidence="10">UPF0480 protein C35D10.1</fullName>
    </submittedName>
</protein>
<dbReference type="InterPro" id="IPR013784">
    <property type="entry name" value="Carb-bd-like_fold"/>
</dbReference>
<dbReference type="InterPro" id="IPR039163">
    <property type="entry name" value="EMC7"/>
</dbReference>
<evidence type="ECO:0000256" key="2">
    <source>
        <dbReference type="ARBA" id="ARBA00008880"/>
    </source>
</evidence>
<gene>
    <name evidence="10" type="primary">C35D10.1</name>
    <name evidence="10" type="ORF">g.21040</name>
</gene>
<reference evidence="10" key="1">
    <citation type="submission" date="2018-10" db="EMBL/GenBank/DDBJ databases">
        <title>Transcriptome assembly of Aceria tosichella (Wheat curl mite) Type 2.</title>
        <authorList>
            <person name="Scully E.D."/>
            <person name="Geib S.M."/>
            <person name="Palmer N.A."/>
            <person name="Gupta A.K."/>
            <person name="Sarath G."/>
            <person name="Tatineni S."/>
        </authorList>
    </citation>
    <scope>NUCLEOTIDE SEQUENCE</scope>
    <source>
        <strain evidence="10">LincolnNE</strain>
    </source>
</reference>
<feature type="compositionally biased region" description="Polar residues" evidence="7">
    <location>
        <begin position="228"/>
        <end position="250"/>
    </location>
</feature>
<dbReference type="PANTHER" id="PTHR13605">
    <property type="entry name" value="ER MEMBRANE PROTEIN COMPLEX SUBUNIT 7"/>
    <property type="match status" value="1"/>
</dbReference>
<keyword evidence="4" id="KW-0732">Signal</keyword>
<dbReference type="EMBL" id="GGYP01003781">
    <property type="protein sequence ID" value="MDE48552.1"/>
    <property type="molecule type" value="Transcribed_RNA"/>
</dbReference>
<evidence type="ECO:0000256" key="6">
    <source>
        <dbReference type="ARBA" id="ARBA00023136"/>
    </source>
</evidence>
<evidence type="ECO:0000259" key="9">
    <source>
        <dbReference type="Pfam" id="PF09430"/>
    </source>
</evidence>
<feature type="region of interest" description="Disordered" evidence="7">
    <location>
        <begin position="226"/>
        <end position="265"/>
    </location>
</feature>
<comment type="subcellular location">
    <subcellularLocation>
        <location evidence="1">Membrane</location>
        <topology evidence="1">Single-pass membrane protein</topology>
    </subcellularLocation>
</comment>
<dbReference type="PANTHER" id="PTHR13605:SF4">
    <property type="entry name" value="ER MEMBRANE PROTEIN COMPLEX SUBUNIT 7"/>
    <property type="match status" value="1"/>
</dbReference>
<organism evidence="10">
    <name type="scientific">Aceria tosichella</name>
    <name type="common">wheat curl mite</name>
    <dbReference type="NCBI Taxonomy" id="561515"/>
    <lineage>
        <taxon>Eukaryota</taxon>
        <taxon>Metazoa</taxon>
        <taxon>Ecdysozoa</taxon>
        <taxon>Arthropoda</taxon>
        <taxon>Chelicerata</taxon>
        <taxon>Arachnida</taxon>
        <taxon>Acari</taxon>
        <taxon>Acariformes</taxon>
        <taxon>Trombidiformes</taxon>
        <taxon>Prostigmata</taxon>
        <taxon>Eupodina</taxon>
        <taxon>Eriophyoidea</taxon>
        <taxon>Eriophyidae</taxon>
        <taxon>Eriophyinae</taxon>
        <taxon>Aceriini</taxon>
        <taxon>Aceria</taxon>
    </lineage>
</organism>
<feature type="transmembrane region" description="Helical" evidence="8">
    <location>
        <begin position="6"/>
        <end position="28"/>
    </location>
</feature>
<evidence type="ECO:0000256" key="7">
    <source>
        <dbReference type="SAM" id="MobiDB-lite"/>
    </source>
</evidence>
<evidence type="ECO:0000256" key="1">
    <source>
        <dbReference type="ARBA" id="ARBA00004167"/>
    </source>
</evidence>
<dbReference type="InterPro" id="IPR019008">
    <property type="entry name" value="Beta_sandwich_EMC7"/>
</dbReference>
<evidence type="ECO:0000256" key="5">
    <source>
        <dbReference type="ARBA" id="ARBA00022989"/>
    </source>
</evidence>
<dbReference type="GO" id="GO:0072546">
    <property type="term" value="C:EMC complex"/>
    <property type="evidence" value="ECO:0007669"/>
    <property type="project" value="TreeGrafter"/>
</dbReference>
<evidence type="ECO:0000256" key="4">
    <source>
        <dbReference type="ARBA" id="ARBA00022729"/>
    </source>
</evidence>